<dbReference type="EMBL" id="LWAE01000005">
    <property type="protein sequence ID" value="KZL90368.1"/>
    <property type="molecule type" value="Genomic_DNA"/>
</dbReference>
<sequence>MEMFDYSKQRYLIINMILMTILFTTTIANAAYNSNYNLEQRNNIYSRFITFINLEQTPDQIARNSETAIINSIIEQSKVSKK</sequence>
<keyword evidence="1" id="KW-0812">Transmembrane</keyword>
<evidence type="ECO:0000313" key="2">
    <source>
        <dbReference type="EMBL" id="KZL90368.1"/>
    </source>
</evidence>
<feature type="transmembrane region" description="Helical" evidence="1">
    <location>
        <begin position="12"/>
        <end position="32"/>
    </location>
</feature>
<comment type="caution">
    <text evidence="2">The sequence shown here is derived from an EMBL/GenBank/DDBJ whole genome shotgun (WGS) entry which is preliminary data.</text>
</comment>
<accession>A0A161WU36</accession>
<name>A0A161WU36_9CLOT</name>
<proteinExistence type="predicted"/>
<gene>
    <name evidence="2" type="ORF">CLMAG_41390</name>
</gene>
<dbReference type="AlphaFoldDB" id="A0A161WU36"/>
<evidence type="ECO:0000313" key="3">
    <source>
        <dbReference type="Proteomes" id="UP000076603"/>
    </source>
</evidence>
<organism evidence="2 3">
    <name type="scientific">Clostridium magnum DSM 2767</name>
    <dbReference type="NCBI Taxonomy" id="1121326"/>
    <lineage>
        <taxon>Bacteria</taxon>
        <taxon>Bacillati</taxon>
        <taxon>Bacillota</taxon>
        <taxon>Clostridia</taxon>
        <taxon>Eubacteriales</taxon>
        <taxon>Clostridiaceae</taxon>
        <taxon>Clostridium</taxon>
    </lineage>
</organism>
<keyword evidence="1" id="KW-0472">Membrane</keyword>
<keyword evidence="3" id="KW-1185">Reference proteome</keyword>
<dbReference type="STRING" id="1121326.CLMAG_41390"/>
<dbReference type="Proteomes" id="UP000076603">
    <property type="component" value="Unassembled WGS sequence"/>
</dbReference>
<keyword evidence="1" id="KW-1133">Transmembrane helix</keyword>
<dbReference type="PATRIC" id="fig|1121326.3.peg.4195"/>
<dbReference type="RefSeq" id="WP_066626570.1">
    <property type="nucleotide sequence ID" value="NZ_FQXL01000008.1"/>
</dbReference>
<reference evidence="2 3" key="1">
    <citation type="submission" date="2016-04" db="EMBL/GenBank/DDBJ databases">
        <title>Genome sequence of Clostridium magnum DSM 2767.</title>
        <authorList>
            <person name="Poehlein A."/>
            <person name="Uhlig R."/>
            <person name="Fischer R."/>
            <person name="Bahl H."/>
            <person name="Daniel R."/>
        </authorList>
    </citation>
    <scope>NUCLEOTIDE SEQUENCE [LARGE SCALE GENOMIC DNA]</scope>
    <source>
        <strain evidence="2 3">DSM 2767</strain>
    </source>
</reference>
<protein>
    <submittedName>
        <fullName evidence="2">Uncharacterized protein</fullName>
    </submittedName>
</protein>
<evidence type="ECO:0000256" key="1">
    <source>
        <dbReference type="SAM" id="Phobius"/>
    </source>
</evidence>